<gene>
    <name evidence="1" type="ORF">C7384_101196</name>
</gene>
<keyword evidence="2" id="KW-1185">Reference proteome</keyword>
<sequence length="100" mass="11644">MPKYLIITEKPSAKRNFEKALGGAKGQISDYDYELANLRGHVMTLKEPADQVPVDLKAKYKSWKLQDLPWDLHDLAWKRTYIRAWNPRSKKLESTKSLVD</sequence>
<evidence type="ECO:0000313" key="2">
    <source>
        <dbReference type="Proteomes" id="UP000245433"/>
    </source>
</evidence>
<dbReference type="SUPFAM" id="SSF56712">
    <property type="entry name" value="Prokaryotic type I DNA topoisomerase"/>
    <property type="match status" value="1"/>
</dbReference>
<comment type="caution">
    <text evidence="1">The sequence shown here is derived from an EMBL/GenBank/DDBJ whole genome shotgun (WGS) entry which is preliminary data.</text>
</comment>
<organism evidence="1 2">
    <name type="scientific">Convivina intestini</name>
    <dbReference type="NCBI Taxonomy" id="1505726"/>
    <lineage>
        <taxon>Bacteria</taxon>
        <taxon>Bacillati</taxon>
        <taxon>Bacillota</taxon>
        <taxon>Bacilli</taxon>
        <taxon>Lactobacillales</taxon>
        <taxon>Lactobacillaceae</taxon>
        <taxon>Convivina</taxon>
    </lineage>
</organism>
<accession>A0A2U1DF27</accession>
<dbReference type="AlphaFoldDB" id="A0A2U1DF27"/>
<dbReference type="InterPro" id="IPR023405">
    <property type="entry name" value="Topo_IA_core_domain"/>
</dbReference>
<dbReference type="Gene3D" id="3.40.50.140">
    <property type="match status" value="1"/>
</dbReference>
<evidence type="ECO:0000313" key="1">
    <source>
        <dbReference type="EMBL" id="PVY86281.1"/>
    </source>
</evidence>
<reference evidence="1 2" key="1">
    <citation type="submission" date="2018-04" db="EMBL/GenBank/DDBJ databases">
        <title>Genomic Encyclopedia of Type Strains, Phase IV (KMG-IV): sequencing the most valuable type-strain genomes for metagenomic binning, comparative biology and taxonomic classification.</title>
        <authorList>
            <person name="Goeker M."/>
        </authorList>
    </citation>
    <scope>NUCLEOTIDE SEQUENCE [LARGE SCALE GENOMIC DNA]</scope>
    <source>
        <strain evidence="1 2">DSM 28795</strain>
    </source>
</reference>
<dbReference type="Proteomes" id="UP000245433">
    <property type="component" value="Unassembled WGS sequence"/>
</dbReference>
<dbReference type="EMBL" id="QEKT01000001">
    <property type="protein sequence ID" value="PVY86281.1"/>
    <property type="molecule type" value="Genomic_DNA"/>
</dbReference>
<proteinExistence type="predicted"/>
<name>A0A2U1DF27_9LACO</name>
<protein>
    <submittedName>
        <fullName evidence="1">Toprim domain-containing protein</fullName>
    </submittedName>
</protein>